<dbReference type="InterPro" id="IPR045335">
    <property type="entry name" value="FtsQ_C_sf"/>
</dbReference>
<gene>
    <name evidence="9" type="primary">ftsQ</name>
    <name evidence="12" type="ORF">CPA56_04520</name>
</gene>
<evidence type="ECO:0000259" key="11">
    <source>
        <dbReference type="PROSITE" id="PS51779"/>
    </source>
</evidence>
<keyword evidence="13" id="KW-1185">Reference proteome</keyword>
<keyword evidence="3 9" id="KW-0997">Cell inner membrane</keyword>
<protein>
    <recommendedName>
        <fullName evidence="9">Cell division protein FtsQ</fullName>
    </recommendedName>
</protein>
<comment type="caution">
    <text evidence="12">The sequence shown here is derived from an EMBL/GenBank/DDBJ whole genome shotgun (WGS) entry which is preliminary data.</text>
</comment>
<evidence type="ECO:0000256" key="7">
    <source>
        <dbReference type="ARBA" id="ARBA00023136"/>
    </source>
</evidence>
<dbReference type="GO" id="GO:0051301">
    <property type="term" value="P:cell division"/>
    <property type="evidence" value="ECO:0007669"/>
    <property type="project" value="UniProtKB-KW"/>
</dbReference>
<feature type="region of interest" description="Disordered" evidence="10">
    <location>
        <begin position="275"/>
        <end position="296"/>
    </location>
</feature>
<dbReference type="Gene3D" id="3.40.50.11690">
    <property type="entry name" value="Cell division protein FtsQ/DivIB"/>
    <property type="match status" value="1"/>
</dbReference>
<feature type="compositionally biased region" description="Low complexity" evidence="10">
    <location>
        <begin position="283"/>
        <end position="296"/>
    </location>
</feature>
<dbReference type="Gene3D" id="3.10.20.310">
    <property type="entry name" value="membrane protein fhac"/>
    <property type="match status" value="1"/>
</dbReference>
<dbReference type="Proteomes" id="UP000765338">
    <property type="component" value="Unassembled WGS sequence"/>
</dbReference>
<comment type="similarity">
    <text evidence="9">Belongs to the FtsQ/DivIB family. FtsQ subfamily.</text>
</comment>
<keyword evidence="8 9" id="KW-0131">Cell cycle</keyword>
<evidence type="ECO:0000256" key="6">
    <source>
        <dbReference type="ARBA" id="ARBA00022989"/>
    </source>
</evidence>
<evidence type="ECO:0000256" key="5">
    <source>
        <dbReference type="ARBA" id="ARBA00022692"/>
    </source>
</evidence>
<sequence>MMSFFRKRPQEPVDPYGDRPSSMSLFWQRQKIILRRLSILALVCLLLAGTGWLAWSSLGGHRLTDSLRVRLAALDPLRIQHIIITGRRLTDESEILDALGTGLNHSLFSFSVEAARQRIDELPFIEHSTVERHLPDTINITVEEKNPIAIWQMDGHFVLINQKGDTVSRQELTARNSSVFRKLPLVVGAGANLEASTIISLLNQFPDINSHSLALIRIGQRRWNILMQNGTTLMLPEGAEAAALARLHGYQTDYQLLDRPLKTIDMRLPDRMVIHPAVPAPSPDQDAPPAAPSAGD</sequence>
<keyword evidence="6 9" id="KW-1133">Transmembrane helix</keyword>
<dbReference type="InterPro" id="IPR005548">
    <property type="entry name" value="Cell_div_FtsQ/DivIB_C"/>
</dbReference>
<name>A0ABR5ZSG1_9PROT</name>
<evidence type="ECO:0000256" key="2">
    <source>
        <dbReference type="ARBA" id="ARBA00022475"/>
    </source>
</evidence>
<evidence type="ECO:0000256" key="10">
    <source>
        <dbReference type="SAM" id="MobiDB-lite"/>
    </source>
</evidence>
<keyword evidence="5 9" id="KW-0812">Transmembrane</keyword>
<evidence type="ECO:0000256" key="3">
    <source>
        <dbReference type="ARBA" id="ARBA00022519"/>
    </source>
</evidence>
<reference evidence="12 13" key="1">
    <citation type="submission" date="2017-10" db="EMBL/GenBank/DDBJ databases">
        <authorList>
            <person name="Jakob F."/>
        </authorList>
    </citation>
    <scope>NUCLEOTIDE SEQUENCE [LARGE SCALE GENOMIC DNA]</scope>
    <source>
        <strain evidence="12 13">TMW 2.1889</strain>
    </source>
</reference>
<dbReference type="PANTHER" id="PTHR35851:SF1">
    <property type="entry name" value="CELL DIVISION PROTEIN FTSQ"/>
    <property type="match status" value="1"/>
</dbReference>
<dbReference type="PANTHER" id="PTHR35851">
    <property type="entry name" value="CELL DIVISION PROTEIN FTSQ"/>
    <property type="match status" value="1"/>
</dbReference>
<organism evidence="12 13">
    <name type="scientific">Bombella mellum</name>
    <dbReference type="NCBI Taxonomy" id="2039288"/>
    <lineage>
        <taxon>Bacteria</taxon>
        <taxon>Pseudomonadati</taxon>
        <taxon>Pseudomonadota</taxon>
        <taxon>Alphaproteobacteria</taxon>
        <taxon>Acetobacterales</taxon>
        <taxon>Acetobacteraceae</taxon>
        <taxon>Bombella</taxon>
    </lineage>
</organism>
<dbReference type="HAMAP" id="MF_00911">
    <property type="entry name" value="FtsQ_subfam"/>
    <property type="match status" value="1"/>
</dbReference>
<dbReference type="InterPro" id="IPR013685">
    <property type="entry name" value="POTRA_FtsQ_type"/>
</dbReference>
<evidence type="ECO:0000313" key="12">
    <source>
        <dbReference type="EMBL" id="MBA5727252.1"/>
    </source>
</evidence>
<keyword evidence="7 9" id="KW-0472">Membrane</keyword>
<dbReference type="EMBL" id="PDLY01000002">
    <property type="protein sequence ID" value="MBA5727252.1"/>
    <property type="molecule type" value="Genomic_DNA"/>
</dbReference>
<feature type="domain" description="POTRA" evidence="11">
    <location>
        <begin position="77"/>
        <end position="145"/>
    </location>
</feature>
<dbReference type="InterPro" id="IPR034746">
    <property type="entry name" value="POTRA"/>
</dbReference>
<comment type="subcellular location">
    <subcellularLocation>
        <location evidence="9">Cell inner membrane</location>
        <topology evidence="9">Single-pass type II membrane protein</topology>
    </subcellularLocation>
    <subcellularLocation>
        <location evidence="1">Membrane</location>
    </subcellularLocation>
    <text evidence="9">Localizes to the division septum.</text>
</comment>
<evidence type="ECO:0000256" key="9">
    <source>
        <dbReference type="HAMAP-Rule" id="MF_00911"/>
    </source>
</evidence>
<dbReference type="RefSeq" id="WP_182040842.1">
    <property type="nucleotide sequence ID" value="NZ_PDLY01000002.1"/>
</dbReference>
<keyword evidence="4 9" id="KW-0132">Cell division</keyword>
<evidence type="ECO:0000256" key="4">
    <source>
        <dbReference type="ARBA" id="ARBA00022618"/>
    </source>
</evidence>
<keyword evidence="2 9" id="KW-1003">Cell membrane</keyword>
<accession>A0ABR5ZSG1</accession>
<evidence type="ECO:0000313" key="13">
    <source>
        <dbReference type="Proteomes" id="UP000765338"/>
    </source>
</evidence>
<dbReference type="PROSITE" id="PS51779">
    <property type="entry name" value="POTRA"/>
    <property type="match status" value="1"/>
</dbReference>
<evidence type="ECO:0000256" key="8">
    <source>
        <dbReference type="ARBA" id="ARBA00023306"/>
    </source>
</evidence>
<dbReference type="Pfam" id="PF03799">
    <property type="entry name" value="FtsQ_DivIB_C"/>
    <property type="match status" value="1"/>
</dbReference>
<comment type="function">
    <text evidence="9">Essential cell division protein.</text>
</comment>
<proteinExistence type="inferred from homology"/>
<dbReference type="InterPro" id="IPR026579">
    <property type="entry name" value="FtsQ"/>
</dbReference>
<dbReference type="Pfam" id="PF08478">
    <property type="entry name" value="POTRA_1"/>
    <property type="match status" value="1"/>
</dbReference>
<evidence type="ECO:0000256" key="1">
    <source>
        <dbReference type="ARBA" id="ARBA00004370"/>
    </source>
</evidence>